<name>A0A0G1PGI2_UNCKA</name>
<keyword evidence="9" id="KW-1003">Cell membrane</keyword>
<evidence type="ECO:0000256" key="6">
    <source>
        <dbReference type="ARBA" id="ARBA00022989"/>
    </source>
</evidence>
<evidence type="ECO:0000256" key="2">
    <source>
        <dbReference type="ARBA" id="ARBA00008445"/>
    </source>
</evidence>
<proteinExistence type="inferred from homology"/>
<evidence type="ECO:0000256" key="3">
    <source>
        <dbReference type="ARBA" id="ARBA00022448"/>
    </source>
</evidence>
<evidence type="ECO:0000256" key="1">
    <source>
        <dbReference type="ARBA" id="ARBA00004141"/>
    </source>
</evidence>
<dbReference type="Proteomes" id="UP000034732">
    <property type="component" value="Unassembled WGS sequence"/>
</dbReference>
<dbReference type="Pfam" id="PF03840">
    <property type="entry name" value="SecG"/>
    <property type="match status" value="1"/>
</dbReference>
<comment type="function">
    <text evidence="9">Involved in protein export. Participates in an early event of protein translocation.</text>
</comment>
<protein>
    <recommendedName>
        <fullName evidence="9">Protein-export membrane protein SecG</fullName>
    </recommendedName>
</protein>
<keyword evidence="3 9" id="KW-0813">Transport</keyword>
<feature type="transmembrane region" description="Helical" evidence="9">
    <location>
        <begin position="6"/>
        <end position="26"/>
    </location>
</feature>
<dbReference type="AlphaFoldDB" id="A0A0G1PGI2"/>
<evidence type="ECO:0000256" key="7">
    <source>
        <dbReference type="ARBA" id="ARBA00023010"/>
    </source>
</evidence>
<evidence type="ECO:0000256" key="5">
    <source>
        <dbReference type="ARBA" id="ARBA00022927"/>
    </source>
</evidence>
<sequence length="70" mass="7690">MTLKIVQIVISVLLMFLVLIQTKNAGLSNAFGGGSFFYRSKRGLEKVIFLFTILLSVALVVNSLFLLLLG</sequence>
<evidence type="ECO:0000256" key="9">
    <source>
        <dbReference type="RuleBase" id="RU365087"/>
    </source>
</evidence>
<dbReference type="GO" id="GO:0015450">
    <property type="term" value="F:protein-transporting ATPase activity"/>
    <property type="evidence" value="ECO:0007669"/>
    <property type="project" value="UniProtKB-UniRule"/>
</dbReference>
<evidence type="ECO:0000256" key="4">
    <source>
        <dbReference type="ARBA" id="ARBA00022692"/>
    </source>
</evidence>
<keyword evidence="5 9" id="KW-0653">Protein transport</keyword>
<dbReference type="PRINTS" id="PR01651">
    <property type="entry name" value="SECGEXPORT"/>
</dbReference>
<feature type="transmembrane region" description="Helical" evidence="9">
    <location>
        <begin position="47"/>
        <end position="69"/>
    </location>
</feature>
<evidence type="ECO:0000256" key="8">
    <source>
        <dbReference type="ARBA" id="ARBA00023136"/>
    </source>
</evidence>
<evidence type="ECO:0000313" key="10">
    <source>
        <dbReference type="EMBL" id="KKU31762.1"/>
    </source>
</evidence>
<organism evidence="10 11">
    <name type="scientific">candidate division WWE3 bacterium GW2011_GWA1_46_21</name>
    <dbReference type="NCBI Taxonomy" id="1619107"/>
    <lineage>
        <taxon>Bacteria</taxon>
        <taxon>Katanobacteria</taxon>
    </lineage>
</organism>
<dbReference type="GO" id="GO:0005886">
    <property type="term" value="C:plasma membrane"/>
    <property type="evidence" value="ECO:0007669"/>
    <property type="project" value="UniProtKB-SubCell"/>
</dbReference>
<keyword evidence="7 9" id="KW-0811">Translocation</keyword>
<keyword evidence="6 9" id="KW-1133">Transmembrane helix</keyword>
<comment type="caution">
    <text evidence="10">The sequence shown here is derived from an EMBL/GenBank/DDBJ whole genome shotgun (WGS) entry which is preliminary data.</text>
</comment>
<accession>A0A0G1PGI2</accession>
<comment type="similarity">
    <text evidence="2 9">Belongs to the SecG family.</text>
</comment>
<comment type="subcellular location">
    <subcellularLocation>
        <location evidence="9">Cell membrane</location>
        <topology evidence="9">Multi-pass membrane protein</topology>
    </subcellularLocation>
    <subcellularLocation>
        <location evidence="1">Membrane</location>
        <topology evidence="1">Multi-pass membrane protein</topology>
    </subcellularLocation>
</comment>
<reference evidence="10 11" key="1">
    <citation type="journal article" date="2015" name="Nature">
        <title>rRNA introns, odd ribosomes, and small enigmatic genomes across a large radiation of phyla.</title>
        <authorList>
            <person name="Brown C.T."/>
            <person name="Hug L.A."/>
            <person name="Thomas B.C."/>
            <person name="Sharon I."/>
            <person name="Castelle C.J."/>
            <person name="Singh A."/>
            <person name="Wilkins M.J."/>
            <person name="Williams K.H."/>
            <person name="Banfield J.F."/>
        </authorList>
    </citation>
    <scope>NUCLEOTIDE SEQUENCE [LARGE SCALE GENOMIC DNA]</scope>
</reference>
<dbReference type="GO" id="GO:0009306">
    <property type="term" value="P:protein secretion"/>
    <property type="evidence" value="ECO:0007669"/>
    <property type="project" value="UniProtKB-UniRule"/>
</dbReference>
<keyword evidence="8 9" id="KW-0472">Membrane</keyword>
<dbReference type="EMBL" id="LCMF01000003">
    <property type="protein sequence ID" value="KKU31762.1"/>
    <property type="molecule type" value="Genomic_DNA"/>
</dbReference>
<gene>
    <name evidence="10" type="ORF">UX44_C0003G0010</name>
</gene>
<dbReference type="InterPro" id="IPR004692">
    <property type="entry name" value="SecG"/>
</dbReference>
<evidence type="ECO:0000313" key="11">
    <source>
        <dbReference type="Proteomes" id="UP000034732"/>
    </source>
</evidence>
<dbReference type="NCBIfam" id="TIGR00810">
    <property type="entry name" value="secG"/>
    <property type="match status" value="1"/>
</dbReference>
<keyword evidence="4 9" id="KW-0812">Transmembrane</keyword>